<gene>
    <name evidence="1" type="ORF">KFL_000260170</name>
</gene>
<accession>A0A1Y1HQE1</accession>
<dbReference type="AlphaFoldDB" id="A0A1Y1HQE1"/>
<evidence type="ECO:0000313" key="2">
    <source>
        <dbReference type="Proteomes" id="UP000054558"/>
    </source>
</evidence>
<keyword evidence="2" id="KW-1185">Reference proteome</keyword>
<organism evidence="1 2">
    <name type="scientific">Klebsormidium nitens</name>
    <name type="common">Green alga</name>
    <name type="synonym">Ulothrix nitens</name>
    <dbReference type="NCBI Taxonomy" id="105231"/>
    <lineage>
        <taxon>Eukaryota</taxon>
        <taxon>Viridiplantae</taxon>
        <taxon>Streptophyta</taxon>
        <taxon>Klebsormidiophyceae</taxon>
        <taxon>Klebsormidiales</taxon>
        <taxon>Klebsormidiaceae</taxon>
        <taxon>Klebsormidium</taxon>
    </lineage>
</organism>
<protein>
    <submittedName>
        <fullName evidence="1">Uncharacterized protein</fullName>
    </submittedName>
</protein>
<reference evidence="1 2" key="1">
    <citation type="journal article" date="2014" name="Nat. Commun.">
        <title>Klebsormidium flaccidum genome reveals primary factors for plant terrestrial adaptation.</title>
        <authorList>
            <person name="Hori K."/>
            <person name="Maruyama F."/>
            <person name="Fujisawa T."/>
            <person name="Togashi T."/>
            <person name="Yamamoto N."/>
            <person name="Seo M."/>
            <person name="Sato S."/>
            <person name="Yamada T."/>
            <person name="Mori H."/>
            <person name="Tajima N."/>
            <person name="Moriyama T."/>
            <person name="Ikeuchi M."/>
            <person name="Watanabe M."/>
            <person name="Wada H."/>
            <person name="Kobayashi K."/>
            <person name="Saito M."/>
            <person name="Masuda T."/>
            <person name="Sasaki-Sekimoto Y."/>
            <person name="Mashiguchi K."/>
            <person name="Awai K."/>
            <person name="Shimojima M."/>
            <person name="Masuda S."/>
            <person name="Iwai M."/>
            <person name="Nobusawa T."/>
            <person name="Narise T."/>
            <person name="Kondo S."/>
            <person name="Saito H."/>
            <person name="Sato R."/>
            <person name="Murakawa M."/>
            <person name="Ihara Y."/>
            <person name="Oshima-Yamada Y."/>
            <person name="Ohtaka K."/>
            <person name="Satoh M."/>
            <person name="Sonobe K."/>
            <person name="Ishii M."/>
            <person name="Ohtani R."/>
            <person name="Kanamori-Sato M."/>
            <person name="Honoki R."/>
            <person name="Miyazaki D."/>
            <person name="Mochizuki H."/>
            <person name="Umetsu J."/>
            <person name="Higashi K."/>
            <person name="Shibata D."/>
            <person name="Kamiya Y."/>
            <person name="Sato N."/>
            <person name="Nakamura Y."/>
            <person name="Tabata S."/>
            <person name="Ida S."/>
            <person name="Kurokawa K."/>
            <person name="Ohta H."/>
        </authorList>
    </citation>
    <scope>NUCLEOTIDE SEQUENCE [LARGE SCALE GENOMIC DNA]</scope>
    <source>
        <strain evidence="1 2">NIES-2285</strain>
    </source>
</reference>
<name>A0A1Y1HQE1_KLENI</name>
<dbReference type="EMBL" id="DF236975">
    <property type="protein sequence ID" value="GAQ79201.1"/>
    <property type="molecule type" value="Genomic_DNA"/>
</dbReference>
<dbReference type="Proteomes" id="UP000054558">
    <property type="component" value="Unassembled WGS sequence"/>
</dbReference>
<sequence length="163" mass="18156">MLDRRRSKIVSTLSAVRGRRKKEIEAALRNVGIHPAAEWACEKWPDTSAVDKYASDEDFMIDEVISCQRKQLAEAAARRAADPVGAERERLRAQKEARDFARILQRGERKQRCKEFQKSMRCPGSSSGGQCSSTGSYTCAFVACAKCCPTYPGDCPRHKAVLA</sequence>
<evidence type="ECO:0000313" key="1">
    <source>
        <dbReference type="EMBL" id="GAQ79201.1"/>
    </source>
</evidence>
<proteinExistence type="predicted"/>